<keyword evidence="2" id="KW-1185">Reference proteome</keyword>
<dbReference type="Proteomes" id="UP001236500">
    <property type="component" value="Chromosome"/>
</dbReference>
<organism evidence="1 2">
    <name type="scientific">Microbulbifer bruguierae</name>
    <dbReference type="NCBI Taxonomy" id="3029061"/>
    <lineage>
        <taxon>Bacteria</taxon>
        <taxon>Pseudomonadati</taxon>
        <taxon>Pseudomonadota</taxon>
        <taxon>Gammaproteobacteria</taxon>
        <taxon>Cellvibrionales</taxon>
        <taxon>Microbulbiferaceae</taxon>
        <taxon>Microbulbifer</taxon>
    </lineage>
</organism>
<reference evidence="1 2" key="1">
    <citation type="submission" date="2023-02" db="EMBL/GenBank/DDBJ databases">
        <title>Description and genomic characterization of Microbulbifer bruguierae sp. nov., isolated from the sediment of mangrove plant Bruguiera sexangula.</title>
        <authorList>
            <person name="Long M."/>
        </authorList>
    </citation>
    <scope>NUCLEOTIDE SEQUENCE [LARGE SCALE GENOMIC DNA]</scope>
    <source>
        <strain evidence="1 2">H12</strain>
    </source>
</reference>
<dbReference type="EMBL" id="CP118605">
    <property type="protein sequence ID" value="WGL16673.1"/>
    <property type="molecule type" value="Genomic_DNA"/>
</dbReference>
<name>A0ABY8NCM2_9GAMM</name>
<dbReference type="RefSeq" id="WP_280320497.1">
    <property type="nucleotide sequence ID" value="NZ_CP118605.1"/>
</dbReference>
<gene>
    <name evidence="1" type="ORF">PVT68_18215</name>
</gene>
<evidence type="ECO:0000313" key="2">
    <source>
        <dbReference type="Proteomes" id="UP001236500"/>
    </source>
</evidence>
<protein>
    <submittedName>
        <fullName evidence="1">Uncharacterized protein</fullName>
    </submittedName>
</protein>
<sequence>MINWYRKRRLVGLVKELAIYNDKGIKWANHNDFQAETERQRLMHLIEFQLGKLGNSHAPIELLEAVENGSLKTDSTGMYVATAKQAKL</sequence>
<proteinExistence type="predicted"/>
<evidence type="ECO:0000313" key="1">
    <source>
        <dbReference type="EMBL" id="WGL16673.1"/>
    </source>
</evidence>
<accession>A0ABY8NCM2</accession>